<gene>
    <name evidence="1" type="ORF">MNBD_PLANCTO03-313</name>
</gene>
<dbReference type="AlphaFoldDB" id="A0A3B1DXF8"/>
<evidence type="ECO:0000313" key="1">
    <source>
        <dbReference type="EMBL" id="VAX41783.1"/>
    </source>
</evidence>
<dbReference type="EMBL" id="UOGK01000592">
    <property type="protein sequence ID" value="VAX41783.1"/>
    <property type="molecule type" value="Genomic_DNA"/>
</dbReference>
<protein>
    <submittedName>
        <fullName evidence="1">Uncharacterized protein</fullName>
    </submittedName>
</protein>
<feature type="non-terminal residue" evidence="1">
    <location>
        <position position="1"/>
    </location>
</feature>
<name>A0A3B1DXF8_9ZZZZ</name>
<sequence length="636" mass="66891">LQTLANGDSTVAADAAVLVSAAQRGLGLHEAGKAADLQRLALSRLPGIRAELEAWKMHNAAAEAAASYDPAPEFARIDDGVRDRQEQAELARASKAVIDREIAGLLESVASRMAEASDLRGQAGALQLQIPGVSATEGLALTEQIRVLTRKADGLEFEAREIKTQADRKTADLHATEVEIAKLESQIELFAKSRTAVQTRQTAAQQRAARARGDAQKAANMIAMLVDTADSAVPPALAEVMAVNESSLELSAEELFGSGPAAITPFLAAVVTPTIESAARQFTTAASTAKRASSARRGASQIAVGEAKQSLGDIRWMQAGGLDAYAQMMEELASAHPALPSAAEYASRAQTARVESVEAKQAAFEAFQDAKSAYEGSGAKGDVKDRLEEVGARLNDISKIVGEGVMDAEALDALEEPEPILEEEADFDEPMAEEPAEGGNDPEAELRATIQQVLDAAEAGDYDAVVGFLHPASDADVGFIEATGTMLRAVGRLDGATRTTFGESFTSWMENNPDPMLGQMGNMGSGALGFDLDSLDLRVQGDEAVALSPMPNMPDTKFAKIDGRWKQVIDTQALLADNPMAGAALEMMQALIPAISSAYAELVESVEAGDLDSNAAVAEAFKAKLMAIMQQQIPGG</sequence>
<accession>A0A3B1DXF8</accession>
<organism evidence="1">
    <name type="scientific">hydrothermal vent metagenome</name>
    <dbReference type="NCBI Taxonomy" id="652676"/>
    <lineage>
        <taxon>unclassified sequences</taxon>
        <taxon>metagenomes</taxon>
        <taxon>ecological metagenomes</taxon>
    </lineage>
</organism>
<reference evidence="1" key="1">
    <citation type="submission" date="2018-06" db="EMBL/GenBank/DDBJ databases">
        <authorList>
            <person name="Zhirakovskaya E."/>
        </authorList>
    </citation>
    <scope>NUCLEOTIDE SEQUENCE</scope>
</reference>
<proteinExistence type="predicted"/>